<organism evidence="2 3">
    <name type="scientific">Marasmius tenuissimus</name>
    <dbReference type="NCBI Taxonomy" id="585030"/>
    <lineage>
        <taxon>Eukaryota</taxon>
        <taxon>Fungi</taxon>
        <taxon>Dikarya</taxon>
        <taxon>Basidiomycota</taxon>
        <taxon>Agaricomycotina</taxon>
        <taxon>Agaricomycetes</taxon>
        <taxon>Agaricomycetidae</taxon>
        <taxon>Agaricales</taxon>
        <taxon>Marasmiineae</taxon>
        <taxon>Marasmiaceae</taxon>
        <taxon>Marasmius</taxon>
    </lineage>
</organism>
<protein>
    <submittedName>
        <fullName evidence="2">Uncharacterized protein</fullName>
    </submittedName>
</protein>
<comment type="caution">
    <text evidence="2">The sequence shown here is derived from an EMBL/GenBank/DDBJ whole genome shotgun (WGS) entry which is preliminary data.</text>
</comment>
<evidence type="ECO:0000256" key="1">
    <source>
        <dbReference type="SAM" id="SignalP"/>
    </source>
</evidence>
<name>A0ABR2ZXH0_9AGAR</name>
<evidence type="ECO:0000313" key="3">
    <source>
        <dbReference type="Proteomes" id="UP001437256"/>
    </source>
</evidence>
<dbReference type="EMBL" id="JBBXMP010000036">
    <property type="protein sequence ID" value="KAL0066375.1"/>
    <property type="molecule type" value="Genomic_DNA"/>
</dbReference>
<reference evidence="2 3" key="1">
    <citation type="submission" date="2024-05" db="EMBL/GenBank/DDBJ databases">
        <title>A draft genome resource for the thread blight pathogen Marasmius tenuissimus strain MS-2.</title>
        <authorList>
            <person name="Yulfo-Soto G.E."/>
            <person name="Baruah I.K."/>
            <person name="Amoako-Attah I."/>
            <person name="Bukari Y."/>
            <person name="Meinhardt L.W."/>
            <person name="Bailey B.A."/>
            <person name="Cohen S.P."/>
        </authorList>
    </citation>
    <scope>NUCLEOTIDE SEQUENCE [LARGE SCALE GENOMIC DNA]</scope>
    <source>
        <strain evidence="2 3">MS-2</strain>
    </source>
</reference>
<evidence type="ECO:0000313" key="2">
    <source>
        <dbReference type="EMBL" id="KAL0066375.1"/>
    </source>
</evidence>
<keyword evidence="3" id="KW-1185">Reference proteome</keyword>
<feature type="signal peptide" evidence="1">
    <location>
        <begin position="1"/>
        <end position="16"/>
    </location>
</feature>
<keyword evidence="1" id="KW-0732">Signal</keyword>
<sequence length="182" mass="19345">MFFLLLSATLTCSAQAATVTFKDVSPTEATTVDRDPPFSDLVSYHEAGVKTGSDGSAETTYVEEIHNSQELRVSGTTVQVVPLILLAHSQTITDGATITTTQVNYRTCSLVEDGKYGCVWELPLGPSQVTTTYTNTAFDFVVTDVVAPVPDNGVTVGSPVATAWQIVFVLSTMLIGALGVIY</sequence>
<feature type="chain" id="PRO_5046577322" evidence="1">
    <location>
        <begin position="17"/>
        <end position="182"/>
    </location>
</feature>
<dbReference type="Proteomes" id="UP001437256">
    <property type="component" value="Unassembled WGS sequence"/>
</dbReference>
<accession>A0ABR2ZXH0</accession>
<gene>
    <name evidence="2" type="ORF">AAF712_006634</name>
</gene>
<proteinExistence type="predicted"/>